<dbReference type="OrthoDB" id="9799321at2"/>
<dbReference type="EMBL" id="FOHJ01000021">
    <property type="protein sequence ID" value="SEU10068.1"/>
    <property type="molecule type" value="Genomic_DNA"/>
</dbReference>
<gene>
    <name evidence="2" type="ORF">SAMN05421676_12125</name>
</gene>
<dbReference type="PROSITE" id="PS51186">
    <property type="entry name" value="GNAT"/>
    <property type="match status" value="1"/>
</dbReference>
<dbReference type="AlphaFoldDB" id="A0A1I0JIT6"/>
<evidence type="ECO:0000313" key="3">
    <source>
        <dbReference type="Proteomes" id="UP000199095"/>
    </source>
</evidence>
<dbReference type="GO" id="GO:0008999">
    <property type="term" value="F:protein-N-terminal-alanine acetyltransferase activity"/>
    <property type="evidence" value="ECO:0007669"/>
    <property type="project" value="TreeGrafter"/>
</dbReference>
<dbReference type="Pfam" id="PF13302">
    <property type="entry name" value="Acetyltransf_3"/>
    <property type="match status" value="1"/>
</dbReference>
<feature type="domain" description="N-acetyltransferase" evidence="1">
    <location>
        <begin position="36"/>
        <end position="181"/>
    </location>
</feature>
<keyword evidence="3" id="KW-1185">Reference proteome</keyword>
<organism evidence="2 3">
    <name type="scientific">Salinibacillus kushneri</name>
    <dbReference type="NCBI Taxonomy" id="237682"/>
    <lineage>
        <taxon>Bacteria</taxon>
        <taxon>Bacillati</taxon>
        <taxon>Bacillota</taxon>
        <taxon>Bacilli</taxon>
        <taxon>Bacillales</taxon>
        <taxon>Bacillaceae</taxon>
        <taxon>Salinibacillus</taxon>
    </lineage>
</organism>
<protein>
    <submittedName>
        <fullName evidence="2">Protein N-acetyltransferase, RimJ/RimL family</fullName>
    </submittedName>
</protein>
<sequence>MNPILLDFPHGFETERLFIRLPKPGDGRVVYPAIQASINELRQWLLFAQNKQSEDQTEANIREAHAKFLTREDMRLHVFHKETGEFVCASGLHNIDWDIPKFEIGYWVATSHSGKGYVTEAVQGITNFSFLELKAKRVEIKCDAKNHKSRSIPERLDFKLEGILRNDDLSVNGNELRDTCIYAKIKNQ</sequence>
<accession>A0A1I0JIT6</accession>
<dbReference type="PANTHER" id="PTHR43441">
    <property type="entry name" value="RIBOSOMAL-PROTEIN-SERINE ACETYLTRANSFERASE"/>
    <property type="match status" value="1"/>
</dbReference>
<dbReference type="RefSeq" id="WP_093137886.1">
    <property type="nucleotide sequence ID" value="NZ_FOHJ01000021.1"/>
</dbReference>
<dbReference type="PANTHER" id="PTHR43441:SF3">
    <property type="entry name" value="ACETYLTRANSFERASE"/>
    <property type="match status" value="1"/>
</dbReference>
<dbReference type="SUPFAM" id="SSF55729">
    <property type="entry name" value="Acyl-CoA N-acyltransferases (Nat)"/>
    <property type="match status" value="1"/>
</dbReference>
<dbReference type="GO" id="GO:0005737">
    <property type="term" value="C:cytoplasm"/>
    <property type="evidence" value="ECO:0007669"/>
    <property type="project" value="TreeGrafter"/>
</dbReference>
<dbReference type="Proteomes" id="UP000199095">
    <property type="component" value="Unassembled WGS sequence"/>
</dbReference>
<evidence type="ECO:0000313" key="2">
    <source>
        <dbReference type="EMBL" id="SEU10068.1"/>
    </source>
</evidence>
<dbReference type="Gene3D" id="3.40.630.30">
    <property type="match status" value="1"/>
</dbReference>
<proteinExistence type="predicted"/>
<dbReference type="GO" id="GO:1990189">
    <property type="term" value="F:protein N-terminal-serine acetyltransferase activity"/>
    <property type="evidence" value="ECO:0007669"/>
    <property type="project" value="TreeGrafter"/>
</dbReference>
<keyword evidence="2" id="KW-0808">Transferase</keyword>
<reference evidence="3" key="1">
    <citation type="submission" date="2016-10" db="EMBL/GenBank/DDBJ databases">
        <authorList>
            <person name="Varghese N."/>
            <person name="Submissions S."/>
        </authorList>
    </citation>
    <scope>NUCLEOTIDE SEQUENCE [LARGE SCALE GENOMIC DNA]</scope>
    <source>
        <strain evidence="3">CGMCC 1.3566</strain>
    </source>
</reference>
<dbReference type="InterPro" id="IPR016181">
    <property type="entry name" value="Acyl_CoA_acyltransferase"/>
</dbReference>
<name>A0A1I0JIT6_9BACI</name>
<dbReference type="InterPro" id="IPR051908">
    <property type="entry name" value="Ribosomal_N-acetyltransferase"/>
</dbReference>
<dbReference type="STRING" id="237682.SAMN05421676_12125"/>
<evidence type="ECO:0000259" key="1">
    <source>
        <dbReference type="PROSITE" id="PS51186"/>
    </source>
</evidence>
<dbReference type="InterPro" id="IPR000182">
    <property type="entry name" value="GNAT_dom"/>
</dbReference>